<dbReference type="InterPro" id="IPR036909">
    <property type="entry name" value="Cyt_c-like_dom_sf"/>
</dbReference>
<evidence type="ECO:0000313" key="9">
    <source>
        <dbReference type="Proteomes" id="UP001231587"/>
    </source>
</evidence>
<evidence type="ECO:0000259" key="5">
    <source>
        <dbReference type="PROSITE" id="PS51007"/>
    </source>
</evidence>
<dbReference type="PROSITE" id="PS51007">
    <property type="entry name" value="CYTC"/>
    <property type="match status" value="1"/>
</dbReference>
<dbReference type="PROSITE" id="PS51257">
    <property type="entry name" value="PROKAR_LIPOPROTEIN"/>
    <property type="match status" value="1"/>
</dbReference>
<dbReference type="OrthoDB" id="955119at2"/>
<evidence type="ECO:0000256" key="3">
    <source>
        <dbReference type="ARBA" id="ARBA00023004"/>
    </source>
</evidence>
<evidence type="ECO:0000256" key="1">
    <source>
        <dbReference type="ARBA" id="ARBA00022617"/>
    </source>
</evidence>
<keyword evidence="2 4" id="KW-0479">Metal-binding</keyword>
<accession>A0A9X0YJ47</accession>
<dbReference type="Proteomes" id="UP001138672">
    <property type="component" value="Unassembled WGS sequence"/>
</dbReference>
<gene>
    <name evidence="6" type="ORF">J2Z56_001367</name>
    <name evidence="7" type="ORF">J2Z57_001193</name>
</gene>
<keyword evidence="1 4" id="KW-0349">Heme</keyword>
<dbReference type="AlphaFoldDB" id="A0A9X0YJ47"/>
<name>A0A9X0YJ47_9FLAO</name>
<keyword evidence="3 4" id="KW-0408">Iron</keyword>
<dbReference type="EMBL" id="JAUSUU010000003">
    <property type="protein sequence ID" value="MDQ0334760.1"/>
    <property type="molecule type" value="Genomic_DNA"/>
</dbReference>
<comment type="caution">
    <text evidence="6">The sequence shown here is derived from an EMBL/GenBank/DDBJ whole genome shotgun (WGS) entry which is preliminary data.</text>
</comment>
<organism evidence="6 8">
    <name type="scientific">Formosa algae</name>
    <dbReference type="NCBI Taxonomy" id="225843"/>
    <lineage>
        <taxon>Bacteria</taxon>
        <taxon>Pseudomonadati</taxon>
        <taxon>Bacteroidota</taxon>
        <taxon>Flavobacteriia</taxon>
        <taxon>Flavobacteriales</taxon>
        <taxon>Flavobacteriaceae</taxon>
        <taxon>Formosa</taxon>
    </lineage>
</organism>
<evidence type="ECO:0000313" key="7">
    <source>
        <dbReference type="EMBL" id="MDQ0334760.1"/>
    </source>
</evidence>
<evidence type="ECO:0000313" key="8">
    <source>
        <dbReference type="Proteomes" id="UP001138672"/>
    </source>
</evidence>
<evidence type="ECO:0000313" key="6">
    <source>
        <dbReference type="EMBL" id="MBP1839456.1"/>
    </source>
</evidence>
<dbReference type="Proteomes" id="UP001231587">
    <property type="component" value="Unassembled WGS sequence"/>
</dbReference>
<dbReference type="GO" id="GO:0020037">
    <property type="term" value="F:heme binding"/>
    <property type="evidence" value="ECO:0007669"/>
    <property type="project" value="InterPro"/>
</dbReference>
<dbReference type="SUPFAM" id="SSF46626">
    <property type="entry name" value="Cytochrome c"/>
    <property type="match status" value="1"/>
</dbReference>
<reference evidence="6" key="1">
    <citation type="submission" date="2021-03" db="EMBL/GenBank/DDBJ databases">
        <title>Genomic Encyclopedia of Type Strains, Phase IV (KMG-IV): sequencing the most valuable type-strain genomes for metagenomic binning, comparative biology and taxonomic classification.</title>
        <authorList>
            <person name="Goeker M."/>
        </authorList>
    </citation>
    <scope>NUCLEOTIDE SEQUENCE</scope>
    <source>
        <strain evidence="6">DSM 15523</strain>
        <strain evidence="7 9">DSM 16476</strain>
    </source>
</reference>
<dbReference type="RefSeq" id="WP_057778116.1">
    <property type="nucleotide sequence ID" value="NZ_JAGGJQ010000003.1"/>
</dbReference>
<dbReference type="Gene3D" id="1.10.760.10">
    <property type="entry name" value="Cytochrome c-like domain"/>
    <property type="match status" value="1"/>
</dbReference>
<proteinExistence type="predicted"/>
<dbReference type="InterPro" id="IPR009056">
    <property type="entry name" value="Cyt_c-like_dom"/>
</dbReference>
<dbReference type="GO" id="GO:0046872">
    <property type="term" value="F:metal ion binding"/>
    <property type="evidence" value="ECO:0007669"/>
    <property type="project" value="UniProtKB-KW"/>
</dbReference>
<feature type="domain" description="Cytochrome c" evidence="5">
    <location>
        <begin position="73"/>
        <end position="163"/>
    </location>
</feature>
<evidence type="ECO:0000256" key="4">
    <source>
        <dbReference type="PROSITE-ProRule" id="PRU00433"/>
    </source>
</evidence>
<dbReference type="EMBL" id="JAGGJQ010000003">
    <property type="protein sequence ID" value="MBP1839456.1"/>
    <property type="molecule type" value="Genomic_DNA"/>
</dbReference>
<dbReference type="GO" id="GO:0009055">
    <property type="term" value="F:electron transfer activity"/>
    <property type="evidence" value="ECO:0007669"/>
    <property type="project" value="InterPro"/>
</dbReference>
<dbReference type="Pfam" id="PF00034">
    <property type="entry name" value="Cytochrom_C"/>
    <property type="match status" value="1"/>
</dbReference>
<evidence type="ECO:0000256" key="2">
    <source>
        <dbReference type="ARBA" id="ARBA00022723"/>
    </source>
</evidence>
<protein>
    <submittedName>
        <fullName evidence="6">Cytochrome c551/c552</fullName>
    </submittedName>
</protein>
<keyword evidence="9" id="KW-1185">Reference proteome</keyword>
<sequence>MKNVLFIALALLVFSCGDKPEKKKFEYNTPDITPTETKTEPKETTSFESLVDLENKGIGPIKSVELDETLNTEWVKKGETVFNTTCVACHKTDKKFIGPALGDITSKRSPEWIMNMIMNTSEMIKKDPLAKGIYEEYNKAPMVTAPISEDNARALLEYLRSLD</sequence>